<feature type="region of interest" description="Disordered" evidence="3">
    <location>
        <begin position="1436"/>
        <end position="1460"/>
    </location>
</feature>
<evidence type="ECO:0000259" key="5">
    <source>
        <dbReference type="Pfam" id="PF25050"/>
    </source>
</evidence>
<reference evidence="6" key="2">
    <citation type="submission" date="2023-02" db="EMBL/GenBank/DDBJ databases">
        <authorList>
            <consortium name="DOE Joint Genome Institute"/>
            <person name="Mondo S.J."/>
            <person name="Chang Y."/>
            <person name="Wang Y."/>
            <person name="Ahrendt S."/>
            <person name="Andreopoulos W."/>
            <person name="Barry K."/>
            <person name="Beard J."/>
            <person name="Benny G.L."/>
            <person name="Blankenship S."/>
            <person name="Bonito G."/>
            <person name="Cuomo C."/>
            <person name="Desiro A."/>
            <person name="Gervers K.A."/>
            <person name="Hundley H."/>
            <person name="Kuo A."/>
            <person name="LaButti K."/>
            <person name="Lang B.F."/>
            <person name="Lipzen A."/>
            <person name="O'Donnell K."/>
            <person name="Pangilinan J."/>
            <person name="Reynolds N."/>
            <person name="Sandor L."/>
            <person name="Smith M.W."/>
            <person name="Tsang A."/>
            <person name="Grigoriev I.V."/>
            <person name="Stajich J.E."/>
            <person name="Spatafora J.W."/>
        </authorList>
    </citation>
    <scope>NUCLEOTIDE SEQUENCE</scope>
    <source>
        <strain evidence="6">RSA 2281</strain>
    </source>
</reference>
<dbReference type="Pfam" id="PF25050">
    <property type="entry name" value="TARBP1"/>
    <property type="match status" value="1"/>
</dbReference>
<keyword evidence="1" id="KW-0489">Methyltransferase</keyword>
<organism evidence="6 7">
    <name type="scientific">Phascolomyces articulosus</name>
    <dbReference type="NCBI Taxonomy" id="60185"/>
    <lineage>
        <taxon>Eukaryota</taxon>
        <taxon>Fungi</taxon>
        <taxon>Fungi incertae sedis</taxon>
        <taxon>Mucoromycota</taxon>
        <taxon>Mucoromycotina</taxon>
        <taxon>Mucoromycetes</taxon>
        <taxon>Mucorales</taxon>
        <taxon>Lichtheimiaceae</taxon>
        <taxon>Phascolomyces</taxon>
    </lineage>
</organism>
<dbReference type="InterPro" id="IPR029028">
    <property type="entry name" value="Alpha/beta_knot_MTases"/>
</dbReference>
<dbReference type="InterPro" id="IPR056921">
    <property type="entry name" value="TARBP1_dom"/>
</dbReference>
<evidence type="ECO:0000256" key="3">
    <source>
        <dbReference type="SAM" id="MobiDB-lite"/>
    </source>
</evidence>
<proteinExistence type="predicted"/>
<dbReference type="GO" id="GO:0003723">
    <property type="term" value="F:RNA binding"/>
    <property type="evidence" value="ECO:0007669"/>
    <property type="project" value="InterPro"/>
</dbReference>
<dbReference type="Gene3D" id="3.40.1280.10">
    <property type="match status" value="1"/>
</dbReference>
<dbReference type="PANTHER" id="PTHR12029">
    <property type="entry name" value="RNA METHYLTRANSFERASE"/>
    <property type="match status" value="1"/>
</dbReference>
<sequence>MDFASAPLEALFSQNADPAQLTTFLTQLDKRFRVTAEDEKDRFGALQIMLPALKAHLMHVTSDVEREKILETYLQPLIMTSFRHDSMIATESVSLLSDAAAYWMARSILRDNKEDTFADEQEEGERFGRYNLILLLGQLLMIMEAEPDFVDLQPIRFIRMCLGEHVDDEEEGGNDFLQQQQNEEWKLLQSNVTLKRRSDIRMHHVLDDDIMDDNSSMISSTTFNTTTSLGSSRSATTLDLECCIDVINRYVLELANDKEELKHEETYGWMDVIMAIAVAMLPCTDAPIRTKLTNELIPNVYRWQQQQSYESVSLEKRKHWAEMLWKRTRQIFDLPATNLLRSETYGLIARFFELYFVVDDQYEPVIYLDLRYDENFFKIVQSGLRSNDSLYRKYSSYILKRIIDFTSKYYDSTTQQQKPWTKYFEWSSEKSELYATQWADWFLLYEIVHETVIHLVEPVLPRLEILLNNTDTNMDASWWILLFYRGFQNDMSSVKKGILEYIFGLQNPRSLNLLASQSDFIFGTLLKSIDIISMYSVPTQGTLVSPFGEKLKDFMHRLVQSIETEEQKATFLSHLLHHIAHVVNGYVPILYIMEGIVDIDGLSAWGSDELRTMRYLVDRHRNFHVAKTRLYLRKLGVQAVIKFASPKLLSFSDVAKTISSLINENPMNANSEAYKSLRTWLEQDIAKDKNIENLVTSLKERVEAYISTTASDEEDIPLSLLRNQANVLARMSVFLITDSDGNPQKKQASHLFGTLVKKLNDTSSSSTLINRLLILVDALWDVYDVCFEGCNDFADLIGLENVTHLLKRIDDQWINTDKDNVTEELLVDLFVSMTRHILVHSTSLNETDREQLLKEHHDRCIDLLRAKSSPVVANQEMAREGHLRLLGMIYEAAKQHKYLGLSYGETTATLLCQVITKKTPEALQVRKWGDTISAFIRCKWKCVQQFVKYTAVILESKPNSEIFDPKSLFESAVEELECASELCAAAVMNCVGTILGLKWTKSVELVQQAVDYTIELIKENFTQSKTSPPMMRAIVDMIFQPELLADEALNQPDGPVKKVLNYILEIGELKPFVVTQCATLLHAFWSEHTEVSDRSMLHYAPEIAKFLIYGPLRDRDDQKLEAALAIKLQEPETVREAENSVALNFNQNDYMARVYMNDLILRLDKKNDLHVQLAEQLMDAVLDKFGDGSLDGNQFLYTIEHRTKIRMWCSMMLLHQYIRREKAEHYIERIWIYLRGETAVSVRCYTEWLLARMFKQFPDKLPNLYRAMEEPDVPPHYVVSYLTVTFSLGGTLDENAAKDYFEEIFSRIIPWLTSNNFTVRLYAYCAWFRNLNACRSRALNADIEKNRIMASLIKFMDQYVDTIKFAEKIKSNFYMTEFDPLADYNIEFIFRQILSIFDVLENEKIASRAFMKVNPEPVEGCPFSNPERRNIRSVADSINLQENEDQSKQEEGESSEANNEDVYQKKIMPWEMMLETDVELTKDLVKAKRRRNDLIVIASLIDRIPNIAGLCRTCEIFNASLLVVNNIKLKEEVNFTSISVASERWMPMLEVGEEDIPTYLEAKKHEGYVLCGLEQTTTSATLGEFEFPDRCVLLLGKERQGIPANLLQMLDQTIEIPQQGITRSLNVHVSGAICIYEFAKQMQWRQHAASNNNTGATSAAPTITTSTTSSV</sequence>
<keyword evidence="2" id="KW-0808">Transferase</keyword>
<dbReference type="SUPFAM" id="SSF48371">
    <property type="entry name" value="ARM repeat"/>
    <property type="match status" value="1"/>
</dbReference>
<dbReference type="InterPro" id="IPR016024">
    <property type="entry name" value="ARM-type_fold"/>
</dbReference>
<dbReference type="Proteomes" id="UP001209540">
    <property type="component" value="Unassembled WGS sequence"/>
</dbReference>
<name>A0AAD5K9U1_9FUNG</name>
<dbReference type="PANTHER" id="PTHR12029:SF11">
    <property type="entry name" value="METHYLTRANSFERASE TARBP1-RELATED"/>
    <property type="match status" value="1"/>
</dbReference>
<evidence type="ECO:0000259" key="4">
    <source>
        <dbReference type="Pfam" id="PF00588"/>
    </source>
</evidence>
<evidence type="ECO:0000313" key="7">
    <source>
        <dbReference type="Proteomes" id="UP001209540"/>
    </source>
</evidence>
<dbReference type="CDD" id="cd18091">
    <property type="entry name" value="SpoU-like_TRM3-like"/>
    <property type="match status" value="1"/>
</dbReference>
<evidence type="ECO:0000313" key="6">
    <source>
        <dbReference type="EMBL" id="KAI9275765.1"/>
    </source>
</evidence>
<reference evidence="6" key="1">
    <citation type="journal article" date="2022" name="IScience">
        <title>Evolution of zygomycete secretomes and the origins of terrestrial fungal ecologies.</title>
        <authorList>
            <person name="Chang Y."/>
            <person name="Wang Y."/>
            <person name="Mondo S."/>
            <person name="Ahrendt S."/>
            <person name="Andreopoulos W."/>
            <person name="Barry K."/>
            <person name="Beard J."/>
            <person name="Benny G.L."/>
            <person name="Blankenship S."/>
            <person name="Bonito G."/>
            <person name="Cuomo C."/>
            <person name="Desiro A."/>
            <person name="Gervers K.A."/>
            <person name="Hundley H."/>
            <person name="Kuo A."/>
            <person name="LaButti K."/>
            <person name="Lang B.F."/>
            <person name="Lipzen A."/>
            <person name="O'Donnell K."/>
            <person name="Pangilinan J."/>
            <person name="Reynolds N."/>
            <person name="Sandor L."/>
            <person name="Smith M.E."/>
            <person name="Tsang A."/>
            <person name="Grigoriev I.V."/>
            <person name="Stajich J.E."/>
            <person name="Spatafora J.W."/>
        </authorList>
    </citation>
    <scope>NUCLEOTIDE SEQUENCE</scope>
    <source>
        <strain evidence="6">RSA 2281</strain>
    </source>
</reference>
<dbReference type="SUPFAM" id="SSF75217">
    <property type="entry name" value="alpha/beta knot"/>
    <property type="match status" value="1"/>
</dbReference>
<dbReference type="InterPro" id="IPR001537">
    <property type="entry name" value="SpoU_MeTrfase"/>
</dbReference>
<evidence type="ECO:0008006" key="8">
    <source>
        <dbReference type="Google" id="ProtNLM"/>
    </source>
</evidence>
<protein>
    <recommendedName>
        <fullName evidence="8">tRNA/rRNA methyltransferase SpoU type domain-containing protein</fullName>
    </recommendedName>
</protein>
<keyword evidence="7" id="KW-1185">Reference proteome</keyword>
<feature type="domain" description="tRNA/rRNA methyltransferase SpoU type" evidence="4">
    <location>
        <begin position="1494"/>
        <end position="1636"/>
    </location>
</feature>
<accession>A0AAD5K9U1</accession>
<comment type="caution">
    <text evidence="6">The sequence shown here is derived from an EMBL/GenBank/DDBJ whole genome shotgun (WGS) entry which is preliminary data.</text>
</comment>
<gene>
    <name evidence="6" type="ORF">BDA99DRAFT_195528</name>
</gene>
<dbReference type="InterPro" id="IPR029026">
    <property type="entry name" value="tRNA_m1G_MTases_N"/>
</dbReference>
<dbReference type="GO" id="GO:0030488">
    <property type="term" value="P:tRNA methylation"/>
    <property type="evidence" value="ECO:0007669"/>
    <property type="project" value="InterPro"/>
</dbReference>
<dbReference type="EMBL" id="JAIXMP010000003">
    <property type="protein sequence ID" value="KAI9275765.1"/>
    <property type="molecule type" value="Genomic_DNA"/>
</dbReference>
<dbReference type="Pfam" id="PF00588">
    <property type="entry name" value="SpoU_methylase"/>
    <property type="match status" value="1"/>
</dbReference>
<dbReference type="InterPro" id="IPR045330">
    <property type="entry name" value="TRM3/TARBP1"/>
</dbReference>
<dbReference type="InterPro" id="IPR044748">
    <property type="entry name" value="Trm3/TARBP1_C"/>
</dbReference>
<evidence type="ECO:0000256" key="1">
    <source>
        <dbReference type="ARBA" id="ARBA00022603"/>
    </source>
</evidence>
<dbReference type="GO" id="GO:0016423">
    <property type="term" value="F:tRNA (guanine) methyltransferase activity"/>
    <property type="evidence" value="ECO:0007669"/>
    <property type="project" value="InterPro"/>
</dbReference>
<feature type="region of interest" description="Disordered" evidence="3">
    <location>
        <begin position="1650"/>
        <end position="1671"/>
    </location>
</feature>
<feature type="domain" description="TARBP1" evidence="5">
    <location>
        <begin position="395"/>
        <end position="476"/>
    </location>
</feature>
<evidence type="ECO:0000256" key="2">
    <source>
        <dbReference type="ARBA" id="ARBA00022679"/>
    </source>
</evidence>